<protein>
    <submittedName>
        <fullName evidence="6">Trypsin-like peptidase domain-containing protein</fullName>
    </submittedName>
</protein>
<feature type="domain" description="PDZ" evidence="5">
    <location>
        <begin position="355"/>
        <end position="455"/>
    </location>
</feature>
<organism evidence="6 7">
    <name type="scientific">Eiseniibacteriota bacterium</name>
    <dbReference type="NCBI Taxonomy" id="2212470"/>
    <lineage>
        <taxon>Bacteria</taxon>
        <taxon>Candidatus Eiseniibacteriota</taxon>
    </lineage>
</organism>
<dbReference type="InterPro" id="IPR001478">
    <property type="entry name" value="PDZ"/>
</dbReference>
<dbReference type="InterPro" id="IPR041489">
    <property type="entry name" value="PDZ_6"/>
</dbReference>
<dbReference type="EMBL" id="JAGQHR010000289">
    <property type="protein sequence ID" value="MCA9728048.1"/>
    <property type="molecule type" value="Genomic_DNA"/>
</dbReference>
<dbReference type="InterPro" id="IPR036034">
    <property type="entry name" value="PDZ_sf"/>
</dbReference>
<dbReference type="PANTHER" id="PTHR22939">
    <property type="entry name" value="SERINE PROTEASE FAMILY S1C HTRA-RELATED"/>
    <property type="match status" value="1"/>
</dbReference>
<keyword evidence="4" id="KW-1133">Transmembrane helix</keyword>
<evidence type="ECO:0000256" key="3">
    <source>
        <dbReference type="ARBA" id="ARBA00022801"/>
    </source>
</evidence>
<dbReference type="SUPFAM" id="SSF50494">
    <property type="entry name" value="Trypsin-like serine proteases"/>
    <property type="match status" value="1"/>
</dbReference>
<dbReference type="InterPro" id="IPR001940">
    <property type="entry name" value="Peptidase_S1C"/>
</dbReference>
<proteinExistence type="inferred from homology"/>
<dbReference type="PANTHER" id="PTHR22939:SF129">
    <property type="entry name" value="SERINE PROTEASE HTRA2, MITOCHONDRIAL"/>
    <property type="match status" value="1"/>
</dbReference>
<dbReference type="Proteomes" id="UP000697710">
    <property type="component" value="Unassembled WGS sequence"/>
</dbReference>
<dbReference type="Pfam" id="PF13180">
    <property type="entry name" value="PDZ_2"/>
    <property type="match status" value="1"/>
</dbReference>
<keyword evidence="4" id="KW-0812">Transmembrane</keyword>
<sequence length="467" mass="48789">MWDLLADGLKLVIWTVFVLLLGILLGYAATGRSLVHPDRHPPETETSTTVAARVLPAVVSVEVKRWISHPPVEGLEIADTPLDHIPVPASGSGFLFDHQGHVLTNDHVVRGAADIWIHLHDGRQYRADVVGSDPETDVAVLSLRDAPPLPVLALGRSEFLEIGEWVAAVGNPLGHLSESFTVGVVSGVGRHEIAIRGGAPTYQDFIQTDAAIQFGNSGGPLVNRNGEVIGVNTAFGGSGSGIGFAIPIDLAGKVAEALIDDGPLVRGYLGVMLQEVDPDLARALSMERIEGALVREVFADTPAAAAGIGAGDVIVSFGGKPVQDVGGLRLLVADAAVGETVPLGVYRFGQDLSLHVTLSERPEFDVTPDLGHSFEAPPPREFGLFVSAVAVSATTAVRVDSIASGSLAAAAGLVPGDLILELDGEAILSVDELDRGLERARAAARPAAVRADRDGDSWYLALATPES</sequence>
<evidence type="ECO:0000256" key="4">
    <source>
        <dbReference type="SAM" id="Phobius"/>
    </source>
</evidence>
<dbReference type="SMART" id="SM00228">
    <property type="entry name" value="PDZ"/>
    <property type="match status" value="2"/>
</dbReference>
<feature type="transmembrane region" description="Helical" evidence="4">
    <location>
        <begin position="12"/>
        <end position="30"/>
    </location>
</feature>
<name>A0A956LZF6_UNCEI</name>
<dbReference type="Gene3D" id="2.30.42.10">
    <property type="match status" value="2"/>
</dbReference>
<comment type="caution">
    <text evidence="6">The sequence shown here is derived from an EMBL/GenBank/DDBJ whole genome shotgun (WGS) entry which is preliminary data.</text>
</comment>
<dbReference type="InterPro" id="IPR009003">
    <property type="entry name" value="Peptidase_S1_PA"/>
</dbReference>
<dbReference type="AlphaFoldDB" id="A0A956LZF6"/>
<dbReference type="PROSITE" id="PS50106">
    <property type="entry name" value="PDZ"/>
    <property type="match status" value="2"/>
</dbReference>
<dbReference type="Gene3D" id="2.40.10.120">
    <property type="match status" value="1"/>
</dbReference>
<dbReference type="GO" id="GO:0004252">
    <property type="term" value="F:serine-type endopeptidase activity"/>
    <property type="evidence" value="ECO:0007669"/>
    <property type="project" value="InterPro"/>
</dbReference>
<keyword evidence="3" id="KW-0378">Hydrolase</keyword>
<keyword evidence="4" id="KW-0472">Membrane</keyword>
<evidence type="ECO:0000313" key="7">
    <source>
        <dbReference type="Proteomes" id="UP000697710"/>
    </source>
</evidence>
<keyword evidence="2" id="KW-0645">Protease</keyword>
<evidence type="ECO:0000313" key="6">
    <source>
        <dbReference type="EMBL" id="MCA9728048.1"/>
    </source>
</evidence>
<dbReference type="PRINTS" id="PR00834">
    <property type="entry name" value="PROTEASES2C"/>
</dbReference>
<comment type="similarity">
    <text evidence="1">Belongs to the peptidase S1C family.</text>
</comment>
<evidence type="ECO:0000256" key="2">
    <source>
        <dbReference type="ARBA" id="ARBA00022670"/>
    </source>
</evidence>
<evidence type="ECO:0000259" key="5">
    <source>
        <dbReference type="PROSITE" id="PS50106"/>
    </source>
</evidence>
<dbReference type="SUPFAM" id="SSF50156">
    <property type="entry name" value="PDZ domain-like"/>
    <property type="match status" value="2"/>
</dbReference>
<reference evidence="6" key="2">
    <citation type="journal article" date="2021" name="Microbiome">
        <title>Successional dynamics and alternative stable states in a saline activated sludge microbial community over 9 years.</title>
        <authorList>
            <person name="Wang Y."/>
            <person name="Ye J."/>
            <person name="Ju F."/>
            <person name="Liu L."/>
            <person name="Boyd J.A."/>
            <person name="Deng Y."/>
            <person name="Parks D.H."/>
            <person name="Jiang X."/>
            <person name="Yin X."/>
            <person name="Woodcroft B.J."/>
            <person name="Tyson G.W."/>
            <person name="Hugenholtz P."/>
            <person name="Polz M.F."/>
            <person name="Zhang T."/>
        </authorList>
    </citation>
    <scope>NUCLEOTIDE SEQUENCE</scope>
    <source>
        <strain evidence="6">HKST-UBA01</strain>
    </source>
</reference>
<dbReference type="GO" id="GO:0006508">
    <property type="term" value="P:proteolysis"/>
    <property type="evidence" value="ECO:0007669"/>
    <property type="project" value="UniProtKB-KW"/>
</dbReference>
<dbReference type="Pfam" id="PF17820">
    <property type="entry name" value="PDZ_6"/>
    <property type="match status" value="1"/>
</dbReference>
<dbReference type="Pfam" id="PF13365">
    <property type="entry name" value="Trypsin_2"/>
    <property type="match status" value="1"/>
</dbReference>
<evidence type="ECO:0000256" key="1">
    <source>
        <dbReference type="ARBA" id="ARBA00010541"/>
    </source>
</evidence>
<feature type="domain" description="PDZ" evidence="5">
    <location>
        <begin position="266"/>
        <end position="349"/>
    </location>
</feature>
<reference evidence="6" key="1">
    <citation type="submission" date="2020-04" db="EMBL/GenBank/DDBJ databases">
        <authorList>
            <person name="Zhang T."/>
        </authorList>
    </citation>
    <scope>NUCLEOTIDE SEQUENCE</scope>
    <source>
        <strain evidence="6">HKST-UBA01</strain>
    </source>
</reference>
<accession>A0A956LZF6</accession>
<gene>
    <name evidence="6" type="ORF">KC729_10225</name>
</gene>